<reference evidence="6" key="5">
    <citation type="submission" date="2015-06" db="UniProtKB">
        <authorList>
            <consortium name="EnsemblFungi"/>
        </authorList>
    </citation>
    <scope>IDENTIFICATION</scope>
    <source>
        <strain evidence="6">ATCC 64411</strain>
    </source>
</reference>
<feature type="repeat" description="ANK" evidence="3">
    <location>
        <begin position="604"/>
        <end position="636"/>
    </location>
</feature>
<sequence>MVAFVCFASCRTKTRRRPYDASFSSIPCRNQAGGIHIYEALSYVWGSEENKQPIYVQPEDESGGSSCLLITANLHEALSYLRDRVLERVIWIDAVCIDQEDKDEKKQQVQSMARIYANASRVIVWLGKAAGDSDQALEALRRAAAGGRRASPAIDEPSQQAILTLLERPWFQRIWVLQEVAAARYVLIKCGSSAIDGHTFCSGLDESKLSYDTHPALRYLIPPITYLIRDAVVRPQYATSLPETASLPSTFSLNIRPLGELVDMFHTREATNPLDKVYALLGMSSDDPRDPKTAGLYEADYTASWAEVFRKLIQFSLSDQVSVDTWNKQAMAVVRGKGHILGKISLVDPRGDAQSIGITWKNSLGYFDVQGEKGSQLLLQPSAKLLRPGDAVCLLQGSSKPTIVRPRHCYSEIITIAAPLTDSELSDRLGSITTSPIDFVLIWDWDASQRRPQDQDYETFMDERGCPFDKAARSWNFGVLLNGMEIYEDAGGNLQKAVEVYRAALKSTGDHPGHGGETLKMIRDLVIGAANDAKSFNDQTPLLWAAKNGHKAVVKLLLDKGPGIEMRDSEYLRTPLSWAAGNGDEALVELLLGRGAAIETEDDSGRTPLQLAAQKGHEAVTKLLVKLGANKEAKDGWGWTPLQLAAQKGHEAVTKLLAAELGADKKAEDRYGQKPLHQAARNGHEAVVRLLAAELGADKEAKDCYGQRPLHLAVENGHEAVVRLLAAELGADKEAEDYYGQRLLHLAAENGHEAVVRLLAAELGADKEAEHCYGQRPLHLAAKNGHEAVVRLLAAELGADKEAEDRYGQRPLHLAAKNGHEAVVRLLAAELGADKEAEDRYGQRPLHLSWKRARAS</sequence>
<dbReference type="Pfam" id="PF12796">
    <property type="entry name" value="Ank_2"/>
    <property type="match status" value="2"/>
</dbReference>
<dbReference type="Proteomes" id="UP000011715">
    <property type="component" value="Unassembled WGS sequence"/>
</dbReference>
<keyword evidence="1" id="KW-0677">Repeat</keyword>
<evidence type="ECO:0000313" key="6">
    <source>
        <dbReference type="EnsemblFungi" id="MAPG_04074T0"/>
    </source>
</evidence>
<dbReference type="InterPro" id="IPR051165">
    <property type="entry name" value="Multifunctional_ANK_Repeat"/>
</dbReference>
<reference evidence="6" key="4">
    <citation type="journal article" date="2015" name="G3 (Bethesda)">
        <title>Genome sequences of three phytopathogenic species of the Magnaporthaceae family of fungi.</title>
        <authorList>
            <person name="Okagaki L.H."/>
            <person name="Nunes C.C."/>
            <person name="Sailsbery J."/>
            <person name="Clay B."/>
            <person name="Brown D."/>
            <person name="John T."/>
            <person name="Oh Y."/>
            <person name="Young N."/>
            <person name="Fitzgerald M."/>
            <person name="Haas B.J."/>
            <person name="Zeng Q."/>
            <person name="Young S."/>
            <person name="Adiconis X."/>
            <person name="Fan L."/>
            <person name="Levin J.Z."/>
            <person name="Mitchell T.K."/>
            <person name="Okubara P.A."/>
            <person name="Farman M.L."/>
            <person name="Kohn L.M."/>
            <person name="Birren B."/>
            <person name="Ma L.-J."/>
            <person name="Dean R.A."/>
        </authorList>
    </citation>
    <scope>NUCLEOTIDE SEQUENCE</scope>
    <source>
        <strain evidence="6">ATCC 64411 / 73-15</strain>
    </source>
</reference>
<dbReference type="OMA" id="WDPFRQL"/>
<dbReference type="Pfam" id="PF00023">
    <property type="entry name" value="Ank"/>
    <property type="match status" value="2"/>
</dbReference>
<dbReference type="SMART" id="SM00248">
    <property type="entry name" value="ANK"/>
    <property type="match status" value="9"/>
</dbReference>
<proteinExistence type="predicted"/>
<evidence type="ECO:0000256" key="1">
    <source>
        <dbReference type="ARBA" id="ARBA00022737"/>
    </source>
</evidence>
<dbReference type="Gene3D" id="1.25.40.20">
    <property type="entry name" value="Ankyrin repeat-containing domain"/>
    <property type="match status" value="4"/>
</dbReference>
<dbReference type="AlphaFoldDB" id="A0A0C4DVR3"/>
<evidence type="ECO:0000259" key="4">
    <source>
        <dbReference type="Pfam" id="PF06985"/>
    </source>
</evidence>
<reference evidence="5" key="3">
    <citation type="submission" date="2011-03" db="EMBL/GenBank/DDBJ databases">
        <title>Annotation of Magnaporthe poae ATCC 64411.</title>
        <authorList>
            <person name="Ma L.-J."/>
            <person name="Dead R."/>
            <person name="Young S.K."/>
            <person name="Zeng Q."/>
            <person name="Gargeya S."/>
            <person name="Fitzgerald M."/>
            <person name="Haas B."/>
            <person name="Abouelleil A."/>
            <person name="Alvarado L."/>
            <person name="Arachchi H.M."/>
            <person name="Berlin A."/>
            <person name="Brown A."/>
            <person name="Chapman S.B."/>
            <person name="Chen Z."/>
            <person name="Dunbar C."/>
            <person name="Freedman E."/>
            <person name="Gearin G."/>
            <person name="Gellesch M."/>
            <person name="Goldberg J."/>
            <person name="Griggs A."/>
            <person name="Gujja S."/>
            <person name="Heiman D."/>
            <person name="Howarth C."/>
            <person name="Larson L."/>
            <person name="Lui A."/>
            <person name="MacDonald P.J.P."/>
            <person name="Mehta T."/>
            <person name="Montmayeur A."/>
            <person name="Murphy C."/>
            <person name="Neiman D."/>
            <person name="Pearson M."/>
            <person name="Priest M."/>
            <person name="Roberts A."/>
            <person name="Saif S."/>
            <person name="Shea T."/>
            <person name="Shenoy N."/>
            <person name="Sisk P."/>
            <person name="Stolte C."/>
            <person name="Sykes S."/>
            <person name="Yandava C."/>
            <person name="Wortman J."/>
            <person name="Nusbaum C."/>
            <person name="Birren B."/>
        </authorList>
    </citation>
    <scope>NUCLEOTIDE SEQUENCE</scope>
    <source>
        <strain evidence="5">ATCC 64411</strain>
    </source>
</reference>
<protein>
    <recommendedName>
        <fullName evidence="4">Heterokaryon incompatibility domain-containing protein</fullName>
    </recommendedName>
</protein>
<dbReference type="VEuPathDB" id="FungiDB:MAPG_04074"/>
<reference evidence="5" key="1">
    <citation type="submission" date="2010-05" db="EMBL/GenBank/DDBJ databases">
        <title>The Genome Sequence of Magnaporthe poae strain ATCC 64411.</title>
        <authorList>
            <consortium name="The Broad Institute Genome Sequencing Platform"/>
            <consortium name="Broad Institute Genome Sequencing Center for Infectious Disease"/>
            <person name="Ma L.-J."/>
            <person name="Dead R."/>
            <person name="Young S."/>
            <person name="Zeng Q."/>
            <person name="Koehrsen M."/>
            <person name="Alvarado L."/>
            <person name="Berlin A."/>
            <person name="Chapman S.B."/>
            <person name="Chen Z."/>
            <person name="Freedman E."/>
            <person name="Gellesch M."/>
            <person name="Goldberg J."/>
            <person name="Griggs A."/>
            <person name="Gujja S."/>
            <person name="Heilman E.R."/>
            <person name="Heiman D."/>
            <person name="Hepburn T."/>
            <person name="Howarth C."/>
            <person name="Jen D."/>
            <person name="Larson L."/>
            <person name="Mehta T."/>
            <person name="Neiman D."/>
            <person name="Pearson M."/>
            <person name="Roberts A."/>
            <person name="Saif S."/>
            <person name="Shea T."/>
            <person name="Shenoy N."/>
            <person name="Sisk P."/>
            <person name="Stolte C."/>
            <person name="Sykes S."/>
            <person name="Walk T."/>
            <person name="White J."/>
            <person name="Yandava C."/>
            <person name="Haas B."/>
            <person name="Nusbaum C."/>
            <person name="Birren B."/>
        </authorList>
    </citation>
    <scope>NUCLEOTIDE SEQUENCE</scope>
    <source>
        <strain evidence="5">ATCC 64411</strain>
    </source>
</reference>
<feature type="repeat" description="ANK" evidence="3">
    <location>
        <begin position="705"/>
        <end position="738"/>
    </location>
</feature>
<dbReference type="PANTHER" id="PTHR24123">
    <property type="entry name" value="ANKYRIN REPEAT-CONTAINING"/>
    <property type="match status" value="1"/>
</dbReference>
<dbReference type="InterPro" id="IPR002110">
    <property type="entry name" value="Ankyrin_rpt"/>
</dbReference>
<dbReference type="EMBL" id="GL876968">
    <property type="protein sequence ID" value="KLU85042.1"/>
    <property type="molecule type" value="Genomic_DNA"/>
</dbReference>
<dbReference type="Pfam" id="PF13637">
    <property type="entry name" value="Ank_4"/>
    <property type="match status" value="1"/>
</dbReference>
<dbReference type="EMBL" id="ADBL01000962">
    <property type="status" value="NOT_ANNOTATED_CDS"/>
    <property type="molecule type" value="Genomic_DNA"/>
</dbReference>
<dbReference type="PROSITE" id="PS50297">
    <property type="entry name" value="ANK_REP_REGION"/>
    <property type="match status" value="7"/>
</dbReference>
<dbReference type="PANTHER" id="PTHR24123:SF33">
    <property type="entry name" value="PROTEIN HOS4"/>
    <property type="match status" value="1"/>
</dbReference>
<dbReference type="InterPro" id="IPR036770">
    <property type="entry name" value="Ankyrin_rpt-contain_sf"/>
</dbReference>
<dbReference type="EnsemblFungi" id="MAPG_04074T0">
    <property type="protein sequence ID" value="MAPG_04074T0"/>
    <property type="gene ID" value="MAPG_04074"/>
</dbReference>
<evidence type="ECO:0000313" key="7">
    <source>
        <dbReference type="Proteomes" id="UP000011715"/>
    </source>
</evidence>
<feature type="repeat" description="ANK" evidence="3">
    <location>
        <begin position="571"/>
        <end position="603"/>
    </location>
</feature>
<feature type="repeat" description="ANK" evidence="3">
    <location>
        <begin position="773"/>
        <end position="806"/>
    </location>
</feature>
<evidence type="ECO:0000256" key="2">
    <source>
        <dbReference type="ARBA" id="ARBA00023043"/>
    </source>
</evidence>
<dbReference type="OrthoDB" id="194358at2759"/>
<evidence type="ECO:0000256" key="3">
    <source>
        <dbReference type="PROSITE-ProRule" id="PRU00023"/>
    </source>
</evidence>
<keyword evidence="7" id="KW-1185">Reference proteome</keyword>
<gene>
    <name evidence="5" type="ORF">MAPG_04074</name>
</gene>
<dbReference type="PROSITE" id="PS50088">
    <property type="entry name" value="ANK_REPEAT"/>
    <property type="match status" value="7"/>
</dbReference>
<dbReference type="eggNOG" id="KOG0504">
    <property type="taxonomic scope" value="Eukaryota"/>
</dbReference>
<dbReference type="Pfam" id="PF06985">
    <property type="entry name" value="HET"/>
    <property type="match status" value="1"/>
</dbReference>
<organism evidence="6 7">
    <name type="scientific">Magnaporthiopsis poae (strain ATCC 64411 / 73-15)</name>
    <name type="common">Kentucky bluegrass fungus</name>
    <name type="synonym">Magnaporthe poae</name>
    <dbReference type="NCBI Taxonomy" id="644358"/>
    <lineage>
        <taxon>Eukaryota</taxon>
        <taxon>Fungi</taxon>
        <taxon>Dikarya</taxon>
        <taxon>Ascomycota</taxon>
        <taxon>Pezizomycotina</taxon>
        <taxon>Sordariomycetes</taxon>
        <taxon>Sordariomycetidae</taxon>
        <taxon>Magnaporthales</taxon>
        <taxon>Magnaporthaceae</taxon>
        <taxon>Magnaporthiopsis</taxon>
    </lineage>
</organism>
<feature type="repeat" description="ANK" evidence="3">
    <location>
        <begin position="671"/>
        <end position="704"/>
    </location>
</feature>
<dbReference type="STRING" id="644358.A0A0C4DVR3"/>
<feature type="repeat" description="ANK" evidence="3">
    <location>
        <begin position="807"/>
        <end position="840"/>
    </location>
</feature>
<name>A0A0C4DVR3_MAGP6</name>
<dbReference type="SUPFAM" id="SSF48403">
    <property type="entry name" value="Ankyrin repeat"/>
    <property type="match status" value="1"/>
</dbReference>
<feature type="domain" description="Heterokaryon incompatibility" evidence="4">
    <location>
        <begin position="38"/>
        <end position="179"/>
    </location>
</feature>
<reference evidence="7" key="2">
    <citation type="submission" date="2010-05" db="EMBL/GenBank/DDBJ databases">
        <title>The genome sequence of Magnaporthe poae strain ATCC 64411.</title>
        <authorList>
            <person name="Ma L.-J."/>
            <person name="Dead R."/>
            <person name="Young S."/>
            <person name="Zeng Q."/>
            <person name="Koehrsen M."/>
            <person name="Alvarado L."/>
            <person name="Berlin A."/>
            <person name="Chapman S.B."/>
            <person name="Chen Z."/>
            <person name="Freedman E."/>
            <person name="Gellesch M."/>
            <person name="Goldberg J."/>
            <person name="Griggs A."/>
            <person name="Gujja S."/>
            <person name="Heilman E.R."/>
            <person name="Heiman D."/>
            <person name="Hepburn T."/>
            <person name="Howarth C."/>
            <person name="Jen D."/>
            <person name="Larson L."/>
            <person name="Mehta T."/>
            <person name="Neiman D."/>
            <person name="Pearson M."/>
            <person name="Roberts A."/>
            <person name="Saif S."/>
            <person name="Shea T."/>
            <person name="Shenoy N."/>
            <person name="Sisk P."/>
            <person name="Stolte C."/>
            <person name="Sykes S."/>
            <person name="Walk T."/>
            <person name="White J."/>
            <person name="Yandava C."/>
            <person name="Haas B."/>
            <person name="Nusbaum C."/>
            <person name="Birren B."/>
        </authorList>
    </citation>
    <scope>NUCLEOTIDE SEQUENCE [LARGE SCALE GENOMIC DNA]</scope>
    <source>
        <strain evidence="7">ATCC 64411 / 73-15</strain>
    </source>
</reference>
<dbReference type="InterPro" id="IPR010730">
    <property type="entry name" value="HET"/>
</dbReference>
<accession>A0A0C4DVR3</accession>
<feature type="repeat" description="ANK" evidence="3">
    <location>
        <begin position="537"/>
        <end position="569"/>
    </location>
</feature>
<evidence type="ECO:0000313" key="5">
    <source>
        <dbReference type="EMBL" id="KLU85042.1"/>
    </source>
</evidence>
<keyword evidence="2 3" id="KW-0040">ANK repeat</keyword>